<dbReference type="Proteomes" id="UP001187682">
    <property type="component" value="Unassembled WGS sequence"/>
</dbReference>
<dbReference type="PROSITE" id="PS00086">
    <property type="entry name" value="CYTOCHROME_P450"/>
    <property type="match status" value="1"/>
</dbReference>
<comment type="similarity">
    <text evidence="2 7">Belongs to the cytochrome P450 family.</text>
</comment>
<evidence type="ECO:0000256" key="5">
    <source>
        <dbReference type="ARBA" id="ARBA00023004"/>
    </source>
</evidence>
<evidence type="ECO:0000313" key="8">
    <source>
        <dbReference type="EMBL" id="SPO03692.1"/>
    </source>
</evidence>
<reference evidence="8" key="1">
    <citation type="submission" date="2018-03" db="EMBL/GenBank/DDBJ databases">
        <authorList>
            <person name="Guldener U."/>
        </authorList>
    </citation>
    <scope>NUCLEOTIDE SEQUENCE</scope>
</reference>
<evidence type="ECO:0000313" key="9">
    <source>
        <dbReference type="Proteomes" id="UP001187682"/>
    </source>
</evidence>
<keyword evidence="7" id="KW-0560">Oxidoreductase</keyword>
<organism evidence="8 9">
    <name type="scientific">Cephalotrichum gorgonifer</name>
    <dbReference type="NCBI Taxonomy" id="2041049"/>
    <lineage>
        <taxon>Eukaryota</taxon>
        <taxon>Fungi</taxon>
        <taxon>Dikarya</taxon>
        <taxon>Ascomycota</taxon>
        <taxon>Pezizomycotina</taxon>
        <taxon>Sordariomycetes</taxon>
        <taxon>Hypocreomycetidae</taxon>
        <taxon>Microascales</taxon>
        <taxon>Microascaceae</taxon>
        <taxon>Cephalotrichum</taxon>
    </lineage>
</organism>
<comment type="cofactor">
    <cofactor evidence="1 6">
        <name>heme</name>
        <dbReference type="ChEBI" id="CHEBI:30413"/>
    </cofactor>
</comment>
<dbReference type="InterPro" id="IPR002401">
    <property type="entry name" value="Cyt_P450_E_grp-I"/>
</dbReference>
<feature type="binding site" description="axial binding residue" evidence="6">
    <location>
        <position position="312"/>
    </location>
    <ligand>
        <name>heme</name>
        <dbReference type="ChEBI" id="CHEBI:30413"/>
    </ligand>
    <ligandPart>
        <name>Fe</name>
        <dbReference type="ChEBI" id="CHEBI:18248"/>
    </ligandPart>
</feature>
<evidence type="ECO:0000256" key="2">
    <source>
        <dbReference type="ARBA" id="ARBA00010617"/>
    </source>
</evidence>
<dbReference type="GO" id="GO:0004497">
    <property type="term" value="F:monooxygenase activity"/>
    <property type="evidence" value="ECO:0007669"/>
    <property type="project" value="UniProtKB-KW"/>
</dbReference>
<dbReference type="AlphaFoldDB" id="A0AAE8SX82"/>
<evidence type="ECO:0000256" key="3">
    <source>
        <dbReference type="ARBA" id="ARBA00022617"/>
    </source>
</evidence>
<dbReference type="InterPro" id="IPR001128">
    <property type="entry name" value="Cyt_P450"/>
</dbReference>
<dbReference type="GO" id="GO:0020037">
    <property type="term" value="F:heme binding"/>
    <property type="evidence" value="ECO:0007669"/>
    <property type="project" value="InterPro"/>
</dbReference>
<keyword evidence="9" id="KW-1185">Reference proteome</keyword>
<dbReference type="SUPFAM" id="SSF48264">
    <property type="entry name" value="Cytochrome P450"/>
    <property type="match status" value="1"/>
</dbReference>
<dbReference type="EMBL" id="ONZQ02000008">
    <property type="protein sequence ID" value="SPO03692.1"/>
    <property type="molecule type" value="Genomic_DNA"/>
</dbReference>
<keyword evidence="5 6" id="KW-0408">Iron</keyword>
<comment type="caution">
    <text evidence="8">The sequence shown here is derived from an EMBL/GenBank/DDBJ whole genome shotgun (WGS) entry which is preliminary data.</text>
</comment>
<dbReference type="PRINTS" id="PR00385">
    <property type="entry name" value="P450"/>
</dbReference>
<sequence>MESKVQGVLDSLWDRFDEFAESGQPLNLSTWASYFTYDVVGTLCLSEPMGFVREGCDPVGFIENIHGAFYWIANLGFLPGQTSWIGNPVTEFLAPRLGLHVTNYAKAFQRLSVDKVFERRNAGPQGKKADMLDHFISMTGRTGEPATIPEIMAEIGNMLAAGADTTSTAIKAVLGPLLRDPIRYRRLRDEVDTVKNASPASASGQALTYNMVKDLPFLSGCIKEGIRMHPSIVYQLPRHAPAGGTQLEGYYIDPSCTISMSPLAQNRCNDIFGPDPDEWRPERWIAGEGNSEEQIKFMEKNLATFGYGSRICIGKNLALFELYKFLAQLLARFDVEAVDTKTPCGVRSMWFAEIDNLKISLKKR</sequence>
<evidence type="ECO:0000256" key="4">
    <source>
        <dbReference type="ARBA" id="ARBA00022723"/>
    </source>
</evidence>
<dbReference type="Pfam" id="PF00067">
    <property type="entry name" value="p450"/>
    <property type="match status" value="1"/>
</dbReference>
<protein>
    <submittedName>
        <fullName evidence="8">Related to pisatin demethylase / cytochrome P450 monooxygenase</fullName>
    </submittedName>
</protein>
<accession>A0AAE8SX82</accession>
<dbReference type="GO" id="GO:0005506">
    <property type="term" value="F:iron ion binding"/>
    <property type="evidence" value="ECO:0007669"/>
    <property type="project" value="InterPro"/>
</dbReference>
<keyword evidence="4 6" id="KW-0479">Metal-binding</keyword>
<dbReference type="GO" id="GO:0016705">
    <property type="term" value="F:oxidoreductase activity, acting on paired donors, with incorporation or reduction of molecular oxygen"/>
    <property type="evidence" value="ECO:0007669"/>
    <property type="project" value="InterPro"/>
</dbReference>
<evidence type="ECO:0000256" key="6">
    <source>
        <dbReference type="PIRSR" id="PIRSR602401-1"/>
    </source>
</evidence>
<dbReference type="InterPro" id="IPR017972">
    <property type="entry name" value="Cyt_P450_CS"/>
</dbReference>
<dbReference type="InterPro" id="IPR050121">
    <property type="entry name" value="Cytochrome_P450_monoxygenase"/>
</dbReference>
<proteinExistence type="inferred from homology"/>
<name>A0AAE8SX82_9PEZI</name>
<keyword evidence="3 6" id="KW-0349">Heme</keyword>
<dbReference type="Gene3D" id="1.10.630.10">
    <property type="entry name" value="Cytochrome P450"/>
    <property type="match status" value="1"/>
</dbReference>
<dbReference type="PANTHER" id="PTHR24305:SF166">
    <property type="entry name" value="CYTOCHROME P450 12A4, MITOCHONDRIAL-RELATED"/>
    <property type="match status" value="1"/>
</dbReference>
<gene>
    <name evidence="8" type="ORF">DNG_06375</name>
</gene>
<dbReference type="PANTHER" id="PTHR24305">
    <property type="entry name" value="CYTOCHROME P450"/>
    <property type="match status" value="1"/>
</dbReference>
<keyword evidence="7 8" id="KW-0503">Monooxygenase</keyword>
<dbReference type="PRINTS" id="PR00463">
    <property type="entry name" value="EP450I"/>
</dbReference>
<evidence type="ECO:0000256" key="1">
    <source>
        <dbReference type="ARBA" id="ARBA00001971"/>
    </source>
</evidence>
<evidence type="ECO:0000256" key="7">
    <source>
        <dbReference type="RuleBase" id="RU000461"/>
    </source>
</evidence>
<dbReference type="InterPro" id="IPR036396">
    <property type="entry name" value="Cyt_P450_sf"/>
</dbReference>